<keyword evidence="4" id="KW-1185">Reference proteome</keyword>
<comment type="caution">
    <text evidence="3">The sequence shown here is derived from an EMBL/GenBank/DDBJ whole genome shotgun (WGS) entry which is preliminary data.</text>
</comment>
<feature type="compositionally biased region" description="Polar residues" evidence="1">
    <location>
        <begin position="34"/>
        <end position="50"/>
    </location>
</feature>
<dbReference type="EMBL" id="AJIL01000183">
    <property type="protein sequence ID" value="KNE91928.1"/>
    <property type="molecule type" value="Genomic_DNA"/>
</dbReference>
<evidence type="ECO:0000256" key="1">
    <source>
        <dbReference type="SAM" id="MobiDB-lite"/>
    </source>
</evidence>
<dbReference type="InterPro" id="IPR012337">
    <property type="entry name" value="RNaseH-like_sf"/>
</dbReference>
<proteinExistence type="predicted"/>
<gene>
    <name evidence="3" type="ORF">PSTG_14673</name>
</gene>
<feature type="region of interest" description="Disordered" evidence="1">
    <location>
        <begin position="1"/>
        <end position="103"/>
    </location>
</feature>
<reference evidence="4" key="1">
    <citation type="submission" date="2014-03" db="EMBL/GenBank/DDBJ databases">
        <title>The Genome Sequence of Puccinia striiformis f. sp. tritici PST-78.</title>
        <authorList>
            <consortium name="The Broad Institute Genome Sequencing Platform"/>
            <person name="Cuomo C."/>
            <person name="Hulbert S."/>
            <person name="Chen X."/>
            <person name="Walker B."/>
            <person name="Young S.K."/>
            <person name="Zeng Q."/>
            <person name="Gargeya S."/>
            <person name="Fitzgerald M."/>
            <person name="Haas B."/>
            <person name="Abouelleil A."/>
            <person name="Alvarado L."/>
            <person name="Arachchi H.M."/>
            <person name="Berlin A.M."/>
            <person name="Chapman S.B."/>
            <person name="Goldberg J."/>
            <person name="Griggs A."/>
            <person name="Gujja S."/>
            <person name="Hansen M."/>
            <person name="Howarth C."/>
            <person name="Imamovic A."/>
            <person name="Larimer J."/>
            <person name="McCowan C."/>
            <person name="Montmayeur A."/>
            <person name="Murphy C."/>
            <person name="Neiman D."/>
            <person name="Pearson M."/>
            <person name="Priest M."/>
            <person name="Roberts A."/>
            <person name="Saif S."/>
            <person name="Shea T."/>
            <person name="Sisk P."/>
            <person name="Sykes S."/>
            <person name="Wortman J."/>
            <person name="Nusbaum C."/>
            <person name="Birren B."/>
        </authorList>
    </citation>
    <scope>NUCLEOTIDE SEQUENCE [LARGE SCALE GENOMIC DNA]</scope>
    <source>
        <strain evidence="4">race PST-78</strain>
    </source>
</reference>
<organism evidence="3 4">
    <name type="scientific">Puccinia striiformis f. sp. tritici PST-78</name>
    <dbReference type="NCBI Taxonomy" id="1165861"/>
    <lineage>
        <taxon>Eukaryota</taxon>
        <taxon>Fungi</taxon>
        <taxon>Dikarya</taxon>
        <taxon>Basidiomycota</taxon>
        <taxon>Pucciniomycotina</taxon>
        <taxon>Pucciniomycetes</taxon>
        <taxon>Pucciniales</taxon>
        <taxon>Pucciniaceae</taxon>
        <taxon>Puccinia</taxon>
    </lineage>
</organism>
<evidence type="ECO:0000313" key="3">
    <source>
        <dbReference type="EMBL" id="KNE91928.1"/>
    </source>
</evidence>
<dbReference type="Proteomes" id="UP000054564">
    <property type="component" value="Unassembled WGS sequence"/>
</dbReference>
<dbReference type="SUPFAM" id="SSF53098">
    <property type="entry name" value="Ribonuclease H-like"/>
    <property type="match status" value="1"/>
</dbReference>
<evidence type="ECO:0000313" key="4">
    <source>
        <dbReference type="Proteomes" id="UP000054564"/>
    </source>
</evidence>
<sequence length="840" mass="95295">MPESTAPPSDGITDPNTVRPSADPREWPSDEQDTITPEKTPAQRTQSGTRTHTKAQTKKRQRDSLGLAHSHDHNQESNQENFKAKKSKSDRSKKPNEFGIDDIDDYFYPPIYGEGETEADGDPMYYECRWCRKVYKKGEGTRGNLVKHRDGDKHRTPCPRRTDAILAGANLPLTAKEIAAKKPEEENGVTLKSAAQDGKFDPKVFKQLILIWLIRNSLSWTHIDNPLLLSAFGYARADFKLYNSGAWAASETNKLHINLQGQIIRKLNNLVSKITLIHDVWSTKGIPHAFMGVSAAFVTADWKFEITHLGFKFIPRIQKRKSLAVPLANIITNSSLHTKITQTFDFDSHSAKLAAEVDELILQKTGTHFNSSDNHIQCFCRNISLILTAGLKAISIGEDGLIKSKKSTLGFLPSSVEIVDRYEDVELSDRFEENDGAENQQSEDEESQPRGLTSVNGGSKVAAASRIQGSQQSSVNKIKSVFKKIDFVIQKITGSVTKRAEFEALSKELDHSEPALVAGHGARWDIKFLSRDRAYQRRQIIDKLLKSEKERQGRHGGKNFYQDIEISEDDWEIVKEFNEVLSEFYSIIERMEGAISSAGMMFVEYRSLKTYLTKKMNESSIEIDFKIMFSVMIEQIEKNLTDALNCDLVLLATIVNPTYRLSMFQMWFPSHHPRAHTLIQTEFNKKSIDYNHLNNSTANEIITTDRNQHERGDQLDIDELELFPDSFNTSSTVRVGDELSVYLGGKYKWPITQVNQPLKWWKEHADEFPILSLLARDYLGCCSTTTSIEGCFSKAIDVCCNAQDGNTVRNIERYVDSDLWLFRNRIYPVGELEIPEPIFT</sequence>
<evidence type="ECO:0000259" key="2">
    <source>
        <dbReference type="Pfam" id="PF05699"/>
    </source>
</evidence>
<name>A0A0L0UY10_9BASI</name>
<accession>A0A0L0UY10</accession>
<protein>
    <recommendedName>
        <fullName evidence="2">HAT C-terminal dimerisation domain-containing protein</fullName>
    </recommendedName>
</protein>
<feature type="compositionally biased region" description="Basic residues" evidence="1">
    <location>
        <begin position="51"/>
        <end position="61"/>
    </location>
</feature>
<dbReference type="PANTHER" id="PTHR47501">
    <property type="entry name" value="TRANSPOSASE-RELATED"/>
    <property type="match status" value="1"/>
</dbReference>
<dbReference type="Pfam" id="PF05699">
    <property type="entry name" value="Dimer_Tnp_hAT"/>
    <property type="match status" value="1"/>
</dbReference>
<dbReference type="PANTHER" id="PTHR47501:SF5">
    <property type="entry name" value="HAT C-TERMINAL DIMERISATION DOMAIN-CONTAINING PROTEIN"/>
    <property type="match status" value="1"/>
</dbReference>
<feature type="compositionally biased region" description="Basic and acidic residues" evidence="1">
    <location>
        <begin position="87"/>
        <end position="96"/>
    </location>
</feature>
<dbReference type="InterPro" id="IPR008906">
    <property type="entry name" value="HATC_C_dom"/>
</dbReference>
<feature type="compositionally biased region" description="Acidic residues" evidence="1">
    <location>
        <begin position="434"/>
        <end position="446"/>
    </location>
</feature>
<dbReference type="GO" id="GO:0046983">
    <property type="term" value="F:protein dimerization activity"/>
    <property type="evidence" value="ECO:0007669"/>
    <property type="project" value="InterPro"/>
</dbReference>
<feature type="region of interest" description="Disordered" evidence="1">
    <location>
        <begin position="432"/>
        <end position="458"/>
    </location>
</feature>
<feature type="domain" description="HAT C-terminal dimerisation" evidence="2">
    <location>
        <begin position="755"/>
        <end position="798"/>
    </location>
</feature>
<dbReference type="AlphaFoldDB" id="A0A0L0UY10"/>